<organism evidence="1 2">
    <name type="scientific">Absidia repens</name>
    <dbReference type="NCBI Taxonomy" id="90262"/>
    <lineage>
        <taxon>Eukaryota</taxon>
        <taxon>Fungi</taxon>
        <taxon>Fungi incertae sedis</taxon>
        <taxon>Mucoromycota</taxon>
        <taxon>Mucoromycotina</taxon>
        <taxon>Mucoromycetes</taxon>
        <taxon>Mucorales</taxon>
        <taxon>Cunninghamellaceae</taxon>
        <taxon>Absidia</taxon>
    </lineage>
</organism>
<dbReference type="Proteomes" id="UP000193560">
    <property type="component" value="Unassembled WGS sequence"/>
</dbReference>
<reference evidence="1 2" key="1">
    <citation type="submission" date="2016-07" db="EMBL/GenBank/DDBJ databases">
        <title>Pervasive Adenine N6-methylation of Active Genes in Fungi.</title>
        <authorList>
            <consortium name="DOE Joint Genome Institute"/>
            <person name="Mondo S.J."/>
            <person name="Dannebaum R.O."/>
            <person name="Kuo R.C."/>
            <person name="Labutti K."/>
            <person name="Haridas S."/>
            <person name="Kuo A."/>
            <person name="Salamov A."/>
            <person name="Ahrendt S.R."/>
            <person name="Lipzen A."/>
            <person name="Sullivan W."/>
            <person name="Andreopoulos W.B."/>
            <person name="Clum A."/>
            <person name="Lindquist E."/>
            <person name="Daum C."/>
            <person name="Ramamoorthy G.K."/>
            <person name="Gryganskyi A."/>
            <person name="Culley D."/>
            <person name="Magnuson J.K."/>
            <person name="James T.Y."/>
            <person name="O'Malley M.A."/>
            <person name="Stajich J.E."/>
            <person name="Spatafora J.W."/>
            <person name="Visel A."/>
            <person name="Grigoriev I.V."/>
        </authorList>
    </citation>
    <scope>NUCLEOTIDE SEQUENCE [LARGE SCALE GENOMIC DNA]</scope>
    <source>
        <strain evidence="1 2">NRRL 1336</strain>
    </source>
</reference>
<keyword evidence="2" id="KW-1185">Reference proteome</keyword>
<sequence length="65" mass="7603">HIVVFVICHHPHVSDTRLSLTTQQLYLVTLQHNLTLAMFHLCDGLFSKLISYGKCFYMLECCKQY</sequence>
<proteinExistence type="predicted"/>
<accession>A0A1X2IS38</accession>
<evidence type="ECO:0000313" key="1">
    <source>
        <dbReference type="EMBL" id="ORZ21358.1"/>
    </source>
</evidence>
<name>A0A1X2IS38_9FUNG</name>
<dbReference type="AlphaFoldDB" id="A0A1X2IS38"/>
<evidence type="ECO:0000313" key="2">
    <source>
        <dbReference type="Proteomes" id="UP000193560"/>
    </source>
</evidence>
<gene>
    <name evidence="1" type="ORF">BCR42DRAFT_407373</name>
</gene>
<feature type="non-terminal residue" evidence="1">
    <location>
        <position position="1"/>
    </location>
</feature>
<comment type="caution">
    <text evidence="1">The sequence shown here is derived from an EMBL/GenBank/DDBJ whole genome shotgun (WGS) entry which is preliminary data.</text>
</comment>
<protein>
    <submittedName>
        <fullName evidence="1">Uncharacterized protein</fullName>
    </submittedName>
</protein>
<dbReference type="EMBL" id="MCGE01000005">
    <property type="protein sequence ID" value="ORZ21358.1"/>
    <property type="molecule type" value="Genomic_DNA"/>
</dbReference>